<feature type="compositionally biased region" description="Low complexity" evidence="1">
    <location>
        <begin position="185"/>
        <end position="197"/>
    </location>
</feature>
<protein>
    <submittedName>
        <fullName evidence="2">Uncharacterized protein</fullName>
    </submittedName>
</protein>
<feature type="region of interest" description="Disordered" evidence="1">
    <location>
        <begin position="93"/>
        <end position="222"/>
    </location>
</feature>
<sequence>MFTVLKSWFLGVRAPLYLSATPATGRLTLAEQQNDEVSIAFIRADVNAPATAARGHGMAIVEIYRSRQSRAEYLAEWLAAQAGIGGHVRSSTAGNCPGDTGRQLPAGNGRCDTGGQLPAGISPGDTGRQLPAGNGRCDTGGQLPAGISRNDTGGQPSAGCGERRVATASHDRREALRPHARRNAPARPLRPARFRGPQRSGDTSTDLDRPARIHPPGMEPCLPKHAVHISRCMTELGQDEPSGAAGMVSIGTLAGVEALGLSRSIQDLGRGW</sequence>
<accession>A0A5M8AUK6</accession>
<evidence type="ECO:0000313" key="3">
    <source>
        <dbReference type="Proteomes" id="UP000324324"/>
    </source>
</evidence>
<organism evidence="2 3">
    <name type="scientific">Cupriavidus cauae</name>
    <dbReference type="NCBI Taxonomy" id="2608999"/>
    <lineage>
        <taxon>Bacteria</taxon>
        <taxon>Pseudomonadati</taxon>
        <taxon>Pseudomonadota</taxon>
        <taxon>Betaproteobacteria</taxon>
        <taxon>Burkholderiales</taxon>
        <taxon>Burkholderiaceae</taxon>
        <taxon>Cupriavidus</taxon>
    </lineage>
</organism>
<dbReference type="RefSeq" id="WP_150082938.1">
    <property type="nucleotide sequence ID" value="NZ_VWRN01000029.1"/>
</dbReference>
<comment type="caution">
    <text evidence="2">The sequence shown here is derived from an EMBL/GenBank/DDBJ whole genome shotgun (WGS) entry which is preliminary data.</text>
</comment>
<evidence type="ECO:0000313" key="2">
    <source>
        <dbReference type="EMBL" id="KAA6125835.1"/>
    </source>
</evidence>
<dbReference type="AlphaFoldDB" id="A0A5M8AUK6"/>
<gene>
    <name evidence="2" type="ORF">F1599_09965</name>
</gene>
<name>A0A5M8AUK6_9BURK</name>
<dbReference type="EMBL" id="VWRN01000029">
    <property type="protein sequence ID" value="KAA6125835.1"/>
    <property type="molecule type" value="Genomic_DNA"/>
</dbReference>
<evidence type="ECO:0000256" key="1">
    <source>
        <dbReference type="SAM" id="MobiDB-lite"/>
    </source>
</evidence>
<keyword evidence="3" id="KW-1185">Reference proteome</keyword>
<feature type="compositionally biased region" description="Basic and acidic residues" evidence="1">
    <location>
        <begin position="161"/>
        <end position="177"/>
    </location>
</feature>
<reference evidence="2 3" key="1">
    <citation type="submission" date="2019-09" db="EMBL/GenBank/DDBJ databases">
        <title>Isolation of a novel species in the genus Cupriavidus from patients with sepsis using whole genome sequencing.</title>
        <authorList>
            <person name="Kweon O.J."/>
            <person name="Lee M.-K."/>
        </authorList>
    </citation>
    <scope>NUCLEOTIDE SEQUENCE [LARGE SCALE GENOMIC DNA]</scope>
    <source>
        <strain evidence="2 3">MKL-01</strain>
    </source>
</reference>
<proteinExistence type="predicted"/>
<dbReference type="Proteomes" id="UP000324324">
    <property type="component" value="Unassembled WGS sequence"/>
</dbReference>